<dbReference type="InterPro" id="IPR029033">
    <property type="entry name" value="His_PPase_superfam"/>
</dbReference>
<dbReference type="Proteomes" id="UP000092495">
    <property type="component" value="Chromosome"/>
</dbReference>
<dbReference type="SUPFAM" id="SSF53254">
    <property type="entry name" value="Phosphoglycerate mutase-like"/>
    <property type="match status" value="1"/>
</dbReference>
<accession>A0A1C7EEV0</accession>
<dbReference type="EMBL" id="CP016543">
    <property type="protein sequence ID" value="ANU22206.1"/>
    <property type="molecule type" value="Genomic_DNA"/>
</dbReference>
<organism evidence="1 2">
    <name type="scientific">Planococcus donghaensis</name>
    <dbReference type="NCBI Taxonomy" id="414778"/>
    <lineage>
        <taxon>Bacteria</taxon>
        <taxon>Bacillati</taxon>
        <taxon>Bacillota</taxon>
        <taxon>Bacilli</taxon>
        <taxon>Bacillales</taxon>
        <taxon>Caryophanaceae</taxon>
        <taxon>Planococcus</taxon>
    </lineage>
</organism>
<proteinExistence type="predicted"/>
<dbReference type="SMART" id="SM00855">
    <property type="entry name" value="PGAM"/>
    <property type="match status" value="1"/>
</dbReference>
<sequence length="176" mass="19543">MDKTIYLIRHCQATGQAPEAELTEVGKKQAEDLAEFLKQQKVEYVVSSPFMRAIQSIEPTAKQMDLPIIIDERLAERILSSEDLPDWIEKLEASFEDAELKFVGGESGGEATTRAIAALQDMKDGTAAVTHGNLLGLLLKSIDSQYDFSAWGKLTNPDVFKVEITKGQTSVVRLWQ</sequence>
<dbReference type="GO" id="GO:0016791">
    <property type="term" value="F:phosphatase activity"/>
    <property type="evidence" value="ECO:0007669"/>
    <property type="project" value="TreeGrafter"/>
</dbReference>
<dbReference type="InterPro" id="IPR050275">
    <property type="entry name" value="PGM_Phosphatase"/>
</dbReference>
<evidence type="ECO:0000313" key="2">
    <source>
        <dbReference type="Proteomes" id="UP000092495"/>
    </source>
</evidence>
<name>A0A1C7EEV0_9BACL</name>
<dbReference type="InterPro" id="IPR013078">
    <property type="entry name" value="His_Pase_superF_clade-1"/>
</dbReference>
<dbReference type="AlphaFoldDB" id="A0A1C7EEV0"/>
<dbReference type="Pfam" id="PF00300">
    <property type="entry name" value="His_Phos_1"/>
    <property type="match status" value="1"/>
</dbReference>
<evidence type="ECO:0000313" key="1">
    <source>
        <dbReference type="EMBL" id="ANU22206.1"/>
    </source>
</evidence>
<dbReference type="OrthoDB" id="512570at2"/>
<protein>
    <submittedName>
        <fullName evidence="1">Histidine phosphatase family protein</fullName>
    </submittedName>
</protein>
<gene>
    <name evidence="1" type="ORF">BCM40_02100</name>
</gene>
<dbReference type="PANTHER" id="PTHR48100:SF1">
    <property type="entry name" value="HISTIDINE PHOSPHATASE FAMILY PROTEIN-RELATED"/>
    <property type="match status" value="1"/>
</dbReference>
<keyword evidence="2" id="KW-1185">Reference proteome</keyword>
<dbReference type="Gene3D" id="3.40.50.1240">
    <property type="entry name" value="Phosphoglycerate mutase-like"/>
    <property type="match status" value="1"/>
</dbReference>
<dbReference type="GO" id="GO:0005737">
    <property type="term" value="C:cytoplasm"/>
    <property type="evidence" value="ECO:0007669"/>
    <property type="project" value="TreeGrafter"/>
</dbReference>
<dbReference type="PANTHER" id="PTHR48100">
    <property type="entry name" value="BROAD-SPECIFICITY PHOSPHATASE YOR283W-RELATED"/>
    <property type="match status" value="1"/>
</dbReference>
<dbReference type="RefSeq" id="WP_065525332.1">
    <property type="nucleotide sequence ID" value="NZ_CP016543.2"/>
</dbReference>
<dbReference type="KEGG" id="pdg:BCM40_02100"/>
<dbReference type="CDD" id="cd07067">
    <property type="entry name" value="HP_PGM_like"/>
    <property type="match status" value="1"/>
</dbReference>
<reference evidence="1" key="1">
    <citation type="submission" date="2016-10" db="EMBL/GenBank/DDBJ databases">
        <authorList>
            <person name="See-Too W.S."/>
        </authorList>
    </citation>
    <scope>NUCLEOTIDE SEQUENCE</scope>
    <source>
        <strain evidence="1">DSM 22276</strain>
    </source>
</reference>
<dbReference type="STRING" id="414778.BCM40_02100"/>